<dbReference type="EMBL" id="JBANQN010000009">
    <property type="protein sequence ID" value="KAK6779582.1"/>
    <property type="molecule type" value="Genomic_DNA"/>
</dbReference>
<reference evidence="9 10" key="1">
    <citation type="submission" date="2024-02" db="EMBL/GenBank/DDBJ databases">
        <title>de novo genome assembly of Solanum bulbocastanum strain 11H21.</title>
        <authorList>
            <person name="Hosaka A.J."/>
        </authorList>
    </citation>
    <scope>NUCLEOTIDE SEQUENCE [LARGE SCALE GENOMIC DNA]</scope>
    <source>
        <tissue evidence="9">Young leaves</tissue>
    </source>
</reference>
<dbReference type="InterPro" id="IPR017930">
    <property type="entry name" value="Myb_dom"/>
</dbReference>
<evidence type="ECO:0000256" key="2">
    <source>
        <dbReference type="ARBA" id="ARBA00023015"/>
    </source>
</evidence>
<gene>
    <name evidence="9" type="ORF">RDI58_021766</name>
</gene>
<dbReference type="Proteomes" id="UP001371456">
    <property type="component" value="Unassembled WGS sequence"/>
</dbReference>
<evidence type="ECO:0000259" key="7">
    <source>
        <dbReference type="PROSITE" id="PS51293"/>
    </source>
</evidence>
<dbReference type="InterPro" id="IPR006447">
    <property type="entry name" value="Myb_dom_plants"/>
</dbReference>
<keyword evidence="10" id="KW-1185">Reference proteome</keyword>
<comment type="caution">
    <text evidence="9">The sequence shown here is derived from an EMBL/GenBank/DDBJ whole genome shotgun (WGS) entry which is preliminary data.</text>
</comment>
<comment type="subcellular location">
    <subcellularLocation>
        <location evidence="1">Nucleus</location>
    </subcellularLocation>
</comment>
<feature type="domain" description="Myb-like" evidence="6">
    <location>
        <begin position="95"/>
        <end position="140"/>
    </location>
</feature>
<evidence type="ECO:0000313" key="9">
    <source>
        <dbReference type="EMBL" id="KAK6779582.1"/>
    </source>
</evidence>
<feature type="domain" description="SANT" evidence="7">
    <location>
        <begin position="96"/>
        <end position="144"/>
    </location>
</feature>
<dbReference type="InterPro" id="IPR001005">
    <property type="entry name" value="SANT/Myb"/>
</dbReference>
<protein>
    <recommendedName>
        <fullName evidence="11">I-box binding factor</fullName>
    </recommendedName>
</protein>
<keyword evidence="4" id="KW-0804">Transcription</keyword>
<dbReference type="PROSITE" id="PS51293">
    <property type="entry name" value="SANT"/>
    <property type="match status" value="1"/>
</dbReference>
<sequence length="326" mass="35568">MSTDRTCNSSIWTREEDKVFENILAIYFNDNNLLTKMEEALPGKTVDEIKDHYNILLEDIDAINSGGAPLPNYPEMQSNANQNTKADVEWRKGTPWTEEEHRSFLRGLDTYGKGDWRSISRKCVITRTAMQVASHAQKYFKRVKANKKGNRRARAKPSVLDITGVDAEFDGNSQVPITVDMIGPACEGSQAVPNTSTESMCHRESANAEQMTAVVGGELSGENAFMNVDNSSGTSGHSIPRTGSELEALLSLPMDEDNDINLIFDVGIAPTSDVGITPTSDAGIAPTAQTGMSDYAVAREAPAQLPPFAPSSYFGDGVWRSLDPRN</sequence>
<evidence type="ECO:0000259" key="8">
    <source>
        <dbReference type="PROSITE" id="PS51294"/>
    </source>
</evidence>
<dbReference type="InterPro" id="IPR009057">
    <property type="entry name" value="Homeodomain-like_sf"/>
</dbReference>
<evidence type="ECO:0008006" key="11">
    <source>
        <dbReference type="Google" id="ProtNLM"/>
    </source>
</evidence>
<organism evidence="9 10">
    <name type="scientific">Solanum bulbocastanum</name>
    <name type="common">Wild potato</name>
    <dbReference type="NCBI Taxonomy" id="147425"/>
    <lineage>
        <taxon>Eukaryota</taxon>
        <taxon>Viridiplantae</taxon>
        <taxon>Streptophyta</taxon>
        <taxon>Embryophyta</taxon>
        <taxon>Tracheophyta</taxon>
        <taxon>Spermatophyta</taxon>
        <taxon>Magnoliopsida</taxon>
        <taxon>eudicotyledons</taxon>
        <taxon>Gunneridae</taxon>
        <taxon>Pentapetalae</taxon>
        <taxon>asterids</taxon>
        <taxon>lamiids</taxon>
        <taxon>Solanales</taxon>
        <taxon>Solanaceae</taxon>
        <taxon>Solanoideae</taxon>
        <taxon>Solaneae</taxon>
        <taxon>Solanum</taxon>
    </lineage>
</organism>
<feature type="domain" description="HTH myb-type" evidence="8">
    <location>
        <begin position="91"/>
        <end position="144"/>
    </location>
</feature>
<keyword evidence="5" id="KW-0539">Nucleus</keyword>
<keyword evidence="2" id="KW-0805">Transcription regulation</keyword>
<proteinExistence type="predicted"/>
<dbReference type="SMART" id="SM00717">
    <property type="entry name" value="SANT"/>
    <property type="match status" value="2"/>
</dbReference>
<dbReference type="GO" id="GO:0000976">
    <property type="term" value="F:transcription cis-regulatory region binding"/>
    <property type="evidence" value="ECO:0007669"/>
    <property type="project" value="UniProtKB-ARBA"/>
</dbReference>
<evidence type="ECO:0000259" key="6">
    <source>
        <dbReference type="PROSITE" id="PS50090"/>
    </source>
</evidence>
<dbReference type="GO" id="GO:0005634">
    <property type="term" value="C:nucleus"/>
    <property type="evidence" value="ECO:0007669"/>
    <property type="project" value="UniProtKB-SubCell"/>
</dbReference>
<evidence type="ECO:0000256" key="3">
    <source>
        <dbReference type="ARBA" id="ARBA00023125"/>
    </source>
</evidence>
<evidence type="ECO:0000256" key="1">
    <source>
        <dbReference type="ARBA" id="ARBA00004123"/>
    </source>
</evidence>
<name>A0AAN8T6U2_SOLBU</name>
<dbReference type="CDD" id="cd00167">
    <property type="entry name" value="SANT"/>
    <property type="match status" value="2"/>
</dbReference>
<dbReference type="NCBIfam" id="TIGR01557">
    <property type="entry name" value="myb_SHAQKYF"/>
    <property type="match status" value="1"/>
</dbReference>
<dbReference type="SUPFAM" id="SSF46689">
    <property type="entry name" value="Homeodomain-like"/>
    <property type="match status" value="2"/>
</dbReference>
<dbReference type="Pfam" id="PF00249">
    <property type="entry name" value="Myb_DNA-binding"/>
    <property type="match status" value="1"/>
</dbReference>
<dbReference type="FunFam" id="1.10.10.60:FF:000009">
    <property type="entry name" value="transcription factor MYB1R1"/>
    <property type="match status" value="1"/>
</dbReference>
<dbReference type="PANTHER" id="PTHR44042">
    <property type="entry name" value="DUPLICATED HOMEODOMAIN-LIKE SUPERFAMILY PROTEIN-RELATED"/>
    <property type="match status" value="1"/>
</dbReference>
<dbReference type="PROSITE" id="PS51294">
    <property type="entry name" value="HTH_MYB"/>
    <property type="match status" value="1"/>
</dbReference>
<dbReference type="AlphaFoldDB" id="A0AAN8T6U2"/>
<dbReference type="Gene3D" id="1.10.10.60">
    <property type="entry name" value="Homeodomain-like"/>
    <property type="match status" value="2"/>
</dbReference>
<dbReference type="GO" id="GO:0010597">
    <property type="term" value="P:green leaf volatile biosynthetic process"/>
    <property type="evidence" value="ECO:0007669"/>
    <property type="project" value="UniProtKB-ARBA"/>
</dbReference>
<dbReference type="PANTHER" id="PTHR44042:SF67">
    <property type="entry name" value="MYB-LIKE PROTEIN I"/>
    <property type="match status" value="1"/>
</dbReference>
<evidence type="ECO:0000256" key="5">
    <source>
        <dbReference type="ARBA" id="ARBA00023242"/>
    </source>
</evidence>
<dbReference type="InterPro" id="IPR017884">
    <property type="entry name" value="SANT_dom"/>
</dbReference>
<keyword evidence="3" id="KW-0238">DNA-binding</keyword>
<accession>A0AAN8T6U2</accession>
<evidence type="ECO:0000256" key="4">
    <source>
        <dbReference type="ARBA" id="ARBA00023163"/>
    </source>
</evidence>
<evidence type="ECO:0000313" key="10">
    <source>
        <dbReference type="Proteomes" id="UP001371456"/>
    </source>
</evidence>
<dbReference type="PROSITE" id="PS50090">
    <property type="entry name" value="MYB_LIKE"/>
    <property type="match status" value="1"/>
</dbReference>